<comment type="similarity">
    <text evidence="1">Belongs to the oxygen-dependent FAD-linked oxidoreductase family.</text>
</comment>
<dbReference type="AlphaFoldDB" id="A0A6G1IGP8"/>
<feature type="domain" description="FAD-binding PCMH-type" evidence="5">
    <location>
        <begin position="1"/>
        <end position="118"/>
    </location>
</feature>
<keyword evidence="3" id="KW-0274">FAD</keyword>
<dbReference type="PANTHER" id="PTHR42973:SF54">
    <property type="entry name" value="FAD-BINDING PCMH-TYPE DOMAIN-CONTAINING PROTEIN"/>
    <property type="match status" value="1"/>
</dbReference>
<evidence type="ECO:0000256" key="3">
    <source>
        <dbReference type="ARBA" id="ARBA00022827"/>
    </source>
</evidence>
<protein>
    <submittedName>
        <fullName evidence="6">FAD-binding domain-containing protein</fullName>
    </submittedName>
</protein>
<dbReference type="Gene3D" id="3.40.462.20">
    <property type="match status" value="1"/>
</dbReference>
<dbReference type="GO" id="GO:0016491">
    <property type="term" value="F:oxidoreductase activity"/>
    <property type="evidence" value="ECO:0007669"/>
    <property type="project" value="UniProtKB-KW"/>
</dbReference>
<dbReference type="Pfam" id="PF01565">
    <property type="entry name" value="FAD_binding_4"/>
    <property type="match status" value="1"/>
</dbReference>
<dbReference type="PROSITE" id="PS51387">
    <property type="entry name" value="FAD_PCMH"/>
    <property type="match status" value="1"/>
</dbReference>
<accession>A0A6G1IGP8</accession>
<evidence type="ECO:0000313" key="6">
    <source>
        <dbReference type="EMBL" id="KAF2677131.1"/>
    </source>
</evidence>
<evidence type="ECO:0000256" key="1">
    <source>
        <dbReference type="ARBA" id="ARBA00005466"/>
    </source>
</evidence>
<evidence type="ECO:0000256" key="2">
    <source>
        <dbReference type="ARBA" id="ARBA00022630"/>
    </source>
</evidence>
<reference evidence="6" key="1">
    <citation type="journal article" date="2020" name="Stud. Mycol.">
        <title>101 Dothideomycetes genomes: a test case for predicting lifestyles and emergence of pathogens.</title>
        <authorList>
            <person name="Haridas S."/>
            <person name="Albert R."/>
            <person name="Binder M."/>
            <person name="Bloem J."/>
            <person name="Labutti K."/>
            <person name="Salamov A."/>
            <person name="Andreopoulos B."/>
            <person name="Baker S."/>
            <person name="Barry K."/>
            <person name="Bills G."/>
            <person name="Bluhm B."/>
            <person name="Cannon C."/>
            <person name="Castanera R."/>
            <person name="Culley D."/>
            <person name="Daum C."/>
            <person name="Ezra D."/>
            <person name="Gonzalez J."/>
            <person name="Henrissat B."/>
            <person name="Kuo A."/>
            <person name="Liang C."/>
            <person name="Lipzen A."/>
            <person name="Lutzoni F."/>
            <person name="Magnuson J."/>
            <person name="Mondo S."/>
            <person name="Nolan M."/>
            <person name="Ohm R."/>
            <person name="Pangilinan J."/>
            <person name="Park H.-J."/>
            <person name="Ramirez L."/>
            <person name="Alfaro M."/>
            <person name="Sun H."/>
            <person name="Tritt A."/>
            <person name="Yoshinaga Y."/>
            <person name="Zwiers L.-H."/>
            <person name="Turgeon B."/>
            <person name="Goodwin S."/>
            <person name="Spatafora J."/>
            <person name="Crous P."/>
            <person name="Grigoriev I."/>
        </authorList>
    </citation>
    <scope>NUCLEOTIDE SEQUENCE</scope>
    <source>
        <strain evidence="6">CBS 122367</strain>
    </source>
</reference>
<dbReference type="InterPro" id="IPR006094">
    <property type="entry name" value="Oxid_FAD_bind_N"/>
</dbReference>
<dbReference type="InterPro" id="IPR016166">
    <property type="entry name" value="FAD-bd_PCMH"/>
</dbReference>
<keyword evidence="2" id="KW-0285">Flavoprotein</keyword>
<keyword evidence="7" id="KW-1185">Reference proteome</keyword>
<organism evidence="6 7">
    <name type="scientific">Lentithecium fluviatile CBS 122367</name>
    <dbReference type="NCBI Taxonomy" id="1168545"/>
    <lineage>
        <taxon>Eukaryota</taxon>
        <taxon>Fungi</taxon>
        <taxon>Dikarya</taxon>
        <taxon>Ascomycota</taxon>
        <taxon>Pezizomycotina</taxon>
        <taxon>Dothideomycetes</taxon>
        <taxon>Pleosporomycetidae</taxon>
        <taxon>Pleosporales</taxon>
        <taxon>Massarineae</taxon>
        <taxon>Lentitheciaceae</taxon>
        <taxon>Lentithecium</taxon>
    </lineage>
</organism>
<dbReference type="InterPro" id="IPR036318">
    <property type="entry name" value="FAD-bd_PCMH-like_sf"/>
</dbReference>
<evidence type="ECO:0000256" key="4">
    <source>
        <dbReference type="ARBA" id="ARBA00023002"/>
    </source>
</evidence>
<gene>
    <name evidence="6" type="ORF">K458DRAFT_447119</name>
</gene>
<evidence type="ECO:0000313" key="7">
    <source>
        <dbReference type="Proteomes" id="UP000799291"/>
    </source>
</evidence>
<sequence length="376" mass="41128">MQDLDQVTINDDKSIATLGPGVAWIDVYKALDQYGVSVVGGRGPTVGAGGFILGGGYFHWAGKYGMAADNVKDFEIVLADGTITNANAEKNTDLFWALKGGGPNFGIVTKMELYTVPIRNIWYQLGAYSSKQAPALIDAFAKWQKEGASDTRGTVGFVIGLETTIVGLFWSEPAVKPEPFAPFYDIPQIEPAGKPANSTLIHLTNQLAFVGGDGSARHDYRTVTTKVDVELYKDVYEFWKPKAQAVHDTTGANVTFVFQPVPKSVAEASKEKGGNPMGIPVEGQMWWSTTLEWTDAADDDTVRGLSIETTDKWEELGKARGLYLPYLFMNDASRDQNPLASYGEKNLQRLKEIAAEYDPTQLFQKVQNSGFLLSKA</sequence>
<keyword evidence="4" id="KW-0560">Oxidoreductase</keyword>
<name>A0A6G1IGP8_9PLEO</name>
<dbReference type="PANTHER" id="PTHR42973">
    <property type="entry name" value="BINDING OXIDOREDUCTASE, PUTATIVE (AFU_ORTHOLOGUE AFUA_1G17690)-RELATED"/>
    <property type="match status" value="1"/>
</dbReference>
<dbReference type="SUPFAM" id="SSF56176">
    <property type="entry name" value="FAD-binding/transporter-associated domain-like"/>
    <property type="match status" value="1"/>
</dbReference>
<dbReference type="Proteomes" id="UP000799291">
    <property type="component" value="Unassembled WGS sequence"/>
</dbReference>
<dbReference type="Gene3D" id="3.30.465.10">
    <property type="match status" value="1"/>
</dbReference>
<evidence type="ECO:0000259" key="5">
    <source>
        <dbReference type="PROSITE" id="PS51387"/>
    </source>
</evidence>
<dbReference type="GO" id="GO:0071949">
    <property type="term" value="F:FAD binding"/>
    <property type="evidence" value="ECO:0007669"/>
    <property type="project" value="InterPro"/>
</dbReference>
<dbReference type="EMBL" id="MU005625">
    <property type="protein sequence ID" value="KAF2677131.1"/>
    <property type="molecule type" value="Genomic_DNA"/>
</dbReference>
<dbReference type="InterPro" id="IPR016169">
    <property type="entry name" value="FAD-bd_PCMH_sub2"/>
</dbReference>
<dbReference type="OrthoDB" id="2151789at2759"/>
<proteinExistence type="inferred from homology"/>
<dbReference type="InterPro" id="IPR050416">
    <property type="entry name" value="FAD-linked_Oxidoreductase"/>
</dbReference>